<name>A0ACC1THD7_9AGAR</name>
<sequence length="147" mass="16582">GGSKLLYAMQKAYRLPSLTTLHRNRPLPKLICSICQPTKAEVEANIAAFFHPDVIPSPELKEAGWAIMIDDIALDEIPRYDTEHDHILGFSRESVYTTKYNLKLKNYDMILDLQQRMESTAPSTQLKLANKATVVVIAPLAQETHYA</sequence>
<keyword evidence="2" id="KW-1185">Reference proteome</keyword>
<protein>
    <submittedName>
        <fullName evidence="1">Uncharacterized protein</fullName>
    </submittedName>
</protein>
<reference evidence="1" key="1">
    <citation type="submission" date="2022-09" db="EMBL/GenBank/DDBJ databases">
        <title>A Global Phylogenomic Analysis of the Shiitake Genus Lentinula.</title>
        <authorList>
            <consortium name="DOE Joint Genome Institute"/>
            <person name="Sierra-Patev S."/>
            <person name="Min B."/>
            <person name="Naranjo-Ortiz M."/>
            <person name="Looney B."/>
            <person name="Konkel Z."/>
            <person name="Slot J.C."/>
            <person name="Sakamoto Y."/>
            <person name="Steenwyk J.L."/>
            <person name="Rokas A."/>
            <person name="Carro J."/>
            <person name="Camarero S."/>
            <person name="Ferreira P."/>
            <person name="Molpeceres G."/>
            <person name="Ruiz-Duenas F.J."/>
            <person name="Serrano A."/>
            <person name="Henrissat B."/>
            <person name="Drula E."/>
            <person name="Hughes K.W."/>
            <person name="Mata J.L."/>
            <person name="Ishikawa N.K."/>
            <person name="Vargas-Isla R."/>
            <person name="Ushijima S."/>
            <person name="Smith C.A."/>
            <person name="Ahrendt S."/>
            <person name="Andreopoulos W."/>
            <person name="He G."/>
            <person name="Labutti K."/>
            <person name="Lipzen A."/>
            <person name="Ng V."/>
            <person name="Riley R."/>
            <person name="Sandor L."/>
            <person name="Barry K."/>
            <person name="Martinez A.T."/>
            <person name="Xiao Y."/>
            <person name="Gibbons J.G."/>
            <person name="Terashima K."/>
            <person name="Grigoriev I.V."/>
            <person name="Hibbett D.S."/>
        </authorList>
    </citation>
    <scope>NUCLEOTIDE SEQUENCE</scope>
    <source>
        <strain evidence="1">TMI1499</strain>
    </source>
</reference>
<feature type="non-terminal residue" evidence="1">
    <location>
        <position position="147"/>
    </location>
</feature>
<feature type="non-terminal residue" evidence="1">
    <location>
        <position position="1"/>
    </location>
</feature>
<accession>A0ACC1THD7</accession>
<evidence type="ECO:0000313" key="2">
    <source>
        <dbReference type="Proteomes" id="UP001163835"/>
    </source>
</evidence>
<dbReference type="Proteomes" id="UP001163835">
    <property type="component" value="Unassembled WGS sequence"/>
</dbReference>
<evidence type="ECO:0000313" key="1">
    <source>
        <dbReference type="EMBL" id="KAJ3804037.1"/>
    </source>
</evidence>
<comment type="caution">
    <text evidence="1">The sequence shown here is derived from an EMBL/GenBank/DDBJ whole genome shotgun (WGS) entry which is preliminary data.</text>
</comment>
<dbReference type="EMBL" id="MU796377">
    <property type="protein sequence ID" value="KAJ3804037.1"/>
    <property type="molecule type" value="Genomic_DNA"/>
</dbReference>
<proteinExistence type="predicted"/>
<organism evidence="1 2">
    <name type="scientific">Lentinula aff. lateritia</name>
    <dbReference type="NCBI Taxonomy" id="2804960"/>
    <lineage>
        <taxon>Eukaryota</taxon>
        <taxon>Fungi</taxon>
        <taxon>Dikarya</taxon>
        <taxon>Basidiomycota</taxon>
        <taxon>Agaricomycotina</taxon>
        <taxon>Agaricomycetes</taxon>
        <taxon>Agaricomycetidae</taxon>
        <taxon>Agaricales</taxon>
        <taxon>Marasmiineae</taxon>
        <taxon>Omphalotaceae</taxon>
        <taxon>Lentinula</taxon>
    </lineage>
</organism>
<gene>
    <name evidence="1" type="ORF">F5876DRAFT_25450</name>
</gene>